<keyword evidence="1 4" id="KW-0808">Transferase</keyword>
<gene>
    <name evidence="4" type="ORF">QI30_02505</name>
</gene>
<dbReference type="CDD" id="cd04301">
    <property type="entry name" value="NAT_SF"/>
    <property type="match status" value="1"/>
</dbReference>
<feature type="domain" description="N-acetyltransferase" evidence="3">
    <location>
        <begin position="1"/>
        <end position="152"/>
    </location>
</feature>
<dbReference type="PANTHER" id="PTHR43877">
    <property type="entry name" value="AMINOALKYLPHOSPHONATE N-ACETYLTRANSFERASE-RELATED-RELATED"/>
    <property type="match status" value="1"/>
</dbReference>
<organism evidence="4 5">
    <name type="scientific">Candidatus Kurthia intestinigallinarum</name>
    <dbReference type="NCBI Taxonomy" id="1562256"/>
    <lineage>
        <taxon>Bacteria</taxon>
        <taxon>Bacillati</taxon>
        <taxon>Bacillota</taxon>
        <taxon>Bacilli</taxon>
        <taxon>Bacillales</taxon>
        <taxon>Caryophanaceae</taxon>
        <taxon>Kurthia</taxon>
    </lineage>
</organism>
<evidence type="ECO:0000259" key="3">
    <source>
        <dbReference type="PROSITE" id="PS51186"/>
    </source>
</evidence>
<dbReference type="OrthoDB" id="119498at2"/>
<dbReference type="PROSITE" id="PS51186">
    <property type="entry name" value="GNAT"/>
    <property type="match status" value="1"/>
</dbReference>
<keyword evidence="2" id="KW-0012">Acyltransferase</keyword>
<evidence type="ECO:0000256" key="2">
    <source>
        <dbReference type="ARBA" id="ARBA00023315"/>
    </source>
</evidence>
<name>A0A433RXR9_9BACL</name>
<accession>A0A433RXR9</accession>
<dbReference type="PANTHER" id="PTHR43877:SF2">
    <property type="entry name" value="AMINOALKYLPHOSPHONATE N-ACETYLTRANSFERASE-RELATED"/>
    <property type="match status" value="1"/>
</dbReference>
<evidence type="ECO:0000313" key="4">
    <source>
        <dbReference type="EMBL" id="RUS58039.1"/>
    </source>
</evidence>
<dbReference type="InterPro" id="IPR000182">
    <property type="entry name" value="GNAT_dom"/>
</dbReference>
<proteinExistence type="predicted"/>
<dbReference type="Pfam" id="PF00583">
    <property type="entry name" value="Acetyltransf_1"/>
    <property type="match status" value="1"/>
</dbReference>
<comment type="caution">
    <text evidence="4">The sequence shown here is derived from an EMBL/GenBank/DDBJ whole genome shotgun (WGS) entry which is preliminary data.</text>
</comment>
<dbReference type="InterPro" id="IPR016181">
    <property type="entry name" value="Acyl_CoA_acyltransferase"/>
</dbReference>
<sequence length="152" mass="17448">MLYRLATPQDIPVLIELRKRQLIDEGSTPDTIIDNELNTFFERNFRDNSLVQWIVEEQDEIIATAGVIFYAFPPSYTNASGIKGYITNVYTHTSYRGQGLASALLDKLVSEAKKRHVPVLLLEASTMGKPVYQKYGFTEMDTWMIYRLNLSF</sequence>
<dbReference type="Gene3D" id="3.40.630.30">
    <property type="match status" value="1"/>
</dbReference>
<dbReference type="AlphaFoldDB" id="A0A433RXR9"/>
<dbReference type="GO" id="GO:0016747">
    <property type="term" value="F:acyltransferase activity, transferring groups other than amino-acyl groups"/>
    <property type="evidence" value="ECO:0007669"/>
    <property type="project" value="InterPro"/>
</dbReference>
<dbReference type="SUPFAM" id="SSF55729">
    <property type="entry name" value="Acyl-CoA N-acyltransferases (Nat)"/>
    <property type="match status" value="1"/>
</dbReference>
<protein>
    <submittedName>
        <fullName evidence="4">GCN5 family acetyltransferase</fullName>
    </submittedName>
</protein>
<evidence type="ECO:0000313" key="5">
    <source>
        <dbReference type="Proteomes" id="UP000288623"/>
    </source>
</evidence>
<dbReference type="InterPro" id="IPR050832">
    <property type="entry name" value="Bact_Acetyltransf"/>
</dbReference>
<dbReference type="EMBL" id="JTFC01000008">
    <property type="protein sequence ID" value="RUS58039.1"/>
    <property type="molecule type" value="Genomic_DNA"/>
</dbReference>
<keyword evidence="5" id="KW-1185">Reference proteome</keyword>
<dbReference type="RefSeq" id="WP_126989375.1">
    <property type="nucleotide sequence ID" value="NZ_JTFC01000008.1"/>
</dbReference>
<dbReference type="Proteomes" id="UP000288623">
    <property type="component" value="Unassembled WGS sequence"/>
</dbReference>
<evidence type="ECO:0000256" key="1">
    <source>
        <dbReference type="ARBA" id="ARBA00022679"/>
    </source>
</evidence>
<reference evidence="4 5" key="1">
    <citation type="submission" date="2014-11" db="EMBL/GenBank/DDBJ databases">
        <title>Genome sequence and analysis of novel Kurthia sp.</title>
        <authorList>
            <person name="Lawson J.N."/>
            <person name="Gonzalez J.E."/>
            <person name="Rinauldi L."/>
            <person name="Xuan Z."/>
            <person name="Firman A."/>
            <person name="Shaddox L."/>
            <person name="Trudeau A."/>
            <person name="Shah S."/>
            <person name="Reiman D."/>
        </authorList>
    </citation>
    <scope>NUCLEOTIDE SEQUENCE [LARGE SCALE GENOMIC DNA]</scope>
    <source>
        <strain evidence="4 5">3B1D</strain>
    </source>
</reference>